<dbReference type="RefSeq" id="WP_216834099.1">
    <property type="nucleotide sequence ID" value="NZ_JAFNJS010000001.1"/>
</dbReference>
<feature type="region of interest" description="Disordered" evidence="1">
    <location>
        <begin position="86"/>
        <end position="108"/>
    </location>
</feature>
<proteinExistence type="predicted"/>
<dbReference type="Proteomes" id="UP001595420">
    <property type="component" value="Unassembled WGS sequence"/>
</dbReference>
<sequence>MAGTERINPDFLGRFAANQVDGETHSPAWLVEARRRILGLRAFLSVTAQEDASCDPSLLERRREALIPALRVEGLEGALRSAPTAPAMVPWRGRAPGRPPKPGGMSRRVSISGFARAFRAGLRCRRCGHRSSPVLP</sequence>
<dbReference type="EMBL" id="JBHRSB010000001">
    <property type="protein sequence ID" value="MFC2998637.1"/>
    <property type="molecule type" value="Genomic_DNA"/>
</dbReference>
<keyword evidence="3" id="KW-1185">Reference proteome</keyword>
<name>A0ABV7BM05_9PROT</name>
<protein>
    <submittedName>
        <fullName evidence="2">Uncharacterized protein</fullName>
    </submittedName>
</protein>
<comment type="caution">
    <text evidence="2">The sequence shown here is derived from an EMBL/GenBank/DDBJ whole genome shotgun (WGS) entry which is preliminary data.</text>
</comment>
<evidence type="ECO:0000313" key="3">
    <source>
        <dbReference type="Proteomes" id="UP001595420"/>
    </source>
</evidence>
<evidence type="ECO:0000256" key="1">
    <source>
        <dbReference type="SAM" id="MobiDB-lite"/>
    </source>
</evidence>
<accession>A0ABV7BM05</accession>
<reference evidence="3" key="1">
    <citation type="journal article" date="2019" name="Int. J. Syst. Evol. Microbiol.">
        <title>The Global Catalogue of Microorganisms (GCM) 10K type strain sequencing project: providing services to taxonomists for standard genome sequencing and annotation.</title>
        <authorList>
            <consortium name="The Broad Institute Genomics Platform"/>
            <consortium name="The Broad Institute Genome Sequencing Center for Infectious Disease"/>
            <person name="Wu L."/>
            <person name="Ma J."/>
        </authorList>
    </citation>
    <scope>NUCLEOTIDE SEQUENCE [LARGE SCALE GENOMIC DNA]</scope>
    <source>
        <strain evidence="3">CGMCC 1.16855</strain>
    </source>
</reference>
<organism evidence="2 3">
    <name type="scientific">Falsiroseomonas tokyonensis</name>
    <dbReference type="NCBI Taxonomy" id="430521"/>
    <lineage>
        <taxon>Bacteria</taxon>
        <taxon>Pseudomonadati</taxon>
        <taxon>Pseudomonadota</taxon>
        <taxon>Alphaproteobacteria</taxon>
        <taxon>Acetobacterales</taxon>
        <taxon>Roseomonadaceae</taxon>
        <taxon>Falsiroseomonas</taxon>
    </lineage>
</organism>
<evidence type="ECO:0000313" key="2">
    <source>
        <dbReference type="EMBL" id="MFC2998637.1"/>
    </source>
</evidence>
<gene>
    <name evidence="2" type="ORF">ACFOD3_01965</name>
</gene>